<proteinExistence type="predicted"/>
<dbReference type="Pfam" id="PF18759">
    <property type="entry name" value="Plavaka"/>
    <property type="match status" value="1"/>
</dbReference>
<gene>
    <name evidence="1" type="ORF">RhiirC2_718442</name>
</gene>
<evidence type="ECO:0000313" key="1">
    <source>
        <dbReference type="EMBL" id="PKK61405.1"/>
    </source>
</evidence>
<dbReference type="EMBL" id="LLXL01002231">
    <property type="protein sequence ID" value="PKK61405.1"/>
    <property type="molecule type" value="Genomic_DNA"/>
</dbReference>
<dbReference type="VEuPathDB" id="FungiDB:FUN_021381"/>
<accession>A0A2N1MIF0</accession>
<sequence length="448" mass="52684">MWWERIQNLLGTSVKKVLSIILYSDAITLDHLGKSSEYPVYLSLGNIPNWRRNKCDAKALLGFLPKLKQIHNRKDNKKSFASAKRILYQHCFDIMTKPIYENELNIYSAAVPDHMYYCDLGLFNYQVNFTLKYIQLHYGEEGIDEFNRRLAEIPRFSELKSFKHGLDNIAHFTAAEFQNMMKQLIFVIDGLIIAKHKSNLNQNQMYIFSHKDTFTDSELNNFQEMITDWAKKFLALFAPIVDTEMRYPKLHNWCYHIVTSVQEYGAINGFSTDTYESLHKYCVKIPYRMSNRRDAISQIVKTVRHDSILKYLQRITSPSPFIKHHHRSSSLLGGFEDSFVLPDFNNSIAINMDEREAETYNTFNGLCFAKLLMLFSLKIPNHEEQELALIQWYDFKNNNSHKLLKYDYPYMKSISTFTVIAVDSIVEQVHIILRFGKSNEYFINLFMF</sequence>
<dbReference type="VEuPathDB" id="FungiDB:FUN_002650"/>
<name>A0A2N1MIF0_9GLOM</name>
<dbReference type="AlphaFoldDB" id="A0A2N1MIF0"/>
<dbReference type="InterPro" id="IPR041078">
    <property type="entry name" value="Plavaka"/>
</dbReference>
<comment type="caution">
    <text evidence="1">The sequence shown here is derived from an EMBL/GenBank/DDBJ whole genome shotgun (WGS) entry which is preliminary data.</text>
</comment>
<dbReference type="VEuPathDB" id="FungiDB:RhiirFUN_007775"/>
<evidence type="ECO:0000313" key="2">
    <source>
        <dbReference type="Proteomes" id="UP000233469"/>
    </source>
</evidence>
<protein>
    <submittedName>
        <fullName evidence="1">Uncharacterized protein</fullName>
    </submittedName>
</protein>
<organism evidence="1 2">
    <name type="scientific">Rhizophagus irregularis</name>
    <dbReference type="NCBI Taxonomy" id="588596"/>
    <lineage>
        <taxon>Eukaryota</taxon>
        <taxon>Fungi</taxon>
        <taxon>Fungi incertae sedis</taxon>
        <taxon>Mucoromycota</taxon>
        <taxon>Glomeromycotina</taxon>
        <taxon>Glomeromycetes</taxon>
        <taxon>Glomerales</taxon>
        <taxon>Glomeraceae</taxon>
        <taxon>Rhizophagus</taxon>
    </lineage>
</organism>
<reference evidence="1 2" key="1">
    <citation type="submission" date="2016-04" db="EMBL/GenBank/DDBJ databases">
        <title>Genome analyses suggest a sexual origin of heterokaryosis in a supposedly ancient asexual fungus.</title>
        <authorList>
            <person name="Ropars J."/>
            <person name="Sedzielewska K."/>
            <person name="Noel J."/>
            <person name="Charron P."/>
            <person name="Farinelli L."/>
            <person name="Marton T."/>
            <person name="Kruger M."/>
            <person name="Pelin A."/>
            <person name="Brachmann A."/>
            <person name="Corradi N."/>
        </authorList>
    </citation>
    <scope>NUCLEOTIDE SEQUENCE [LARGE SCALE GENOMIC DNA]</scope>
    <source>
        <strain evidence="1 2">C2</strain>
    </source>
</reference>
<reference evidence="1 2" key="2">
    <citation type="submission" date="2017-10" db="EMBL/GenBank/DDBJ databases">
        <title>Extensive intraspecific genome diversity in a model arbuscular mycorrhizal fungus.</title>
        <authorList>
            <person name="Chen E.C.H."/>
            <person name="Morin E."/>
            <person name="Baudet D."/>
            <person name="Noel J."/>
            <person name="Ndikumana S."/>
            <person name="Charron P."/>
            <person name="St-Onge C."/>
            <person name="Giorgi J."/>
            <person name="Grigoriev I.V."/>
            <person name="Roux C."/>
            <person name="Martin F.M."/>
            <person name="Corradi N."/>
        </authorList>
    </citation>
    <scope>NUCLEOTIDE SEQUENCE [LARGE SCALE GENOMIC DNA]</scope>
    <source>
        <strain evidence="1 2">C2</strain>
    </source>
</reference>
<dbReference type="Proteomes" id="UP000233469">
    <property type="component" value="Unassembled WGS sequence"/>
</dbReference>